<keyword evidence="3 8" id="KW-0378">Hydrolase</keyword>
<dbReference type="InterPro" id="IPR050534">
    <property type="entry name" value="Coronavir_polyprotein_1ab"/>
</dbReference>
<gene>
    <name evidence="8" type="ORF">HDK90DRAFT_486056</name>
</gene>
<evidence type="ECO:0000256" key="2">
    <source>
        <dbReference type="ARBA" id="ARBA00022741"/>
    </source>
</evidence>
<proteinExistence type="inferred from homology"/>
<dbReference type="InterPro" id="IPR047187">
    <property type="entry name" value="SF1_C_Upf1"/>
</dbReference>
<keyword evidence="2" id="KW-0547">Nucleotide-binding</keyword>
<dbReference type="InterPro" id="IPR041677">
    <property type="entry name" value="DNA2/NAM7_AAA_11"/>
</dbReference>
<evidence type="ECO:0000256" key="1">
    <source>
        <dbReference type="ARBA" id="ARBA00007913"/>
    </source>
</evidence>
<dbReference type="SUPFAM" id="SSF52540">
    <property type="entry name" value="P-loop containing nucleoside triphosphate hydrolases"/>
    <property type="match status" value="1"/>
</dbReference>
<dbReference type="InterPro" id="IPR041679">
    <property type="entry name" value="DNA2/NAM7-like_C"/>
</dbReference>
<dbReference type="InterPro" id="IPR027417">
    <property type="entry name" value="P-loop_NTPase"/>
</dbReference>
<dbReference type="EMBL" id="JBBWRZ010000005">
    <property type="protein sequence ID" value="KAK8235935.1"/>
    <property type="molecule type" value="Genomic_DNA"/>
</dbReference>
<evidence type="ECO:0000256" key="4">
    <source>
        <dbReference type="ARBA" id="ARBA00022806"/>
    </source>
</evidence>
<keyword evidence="5" id="KW-0067">ATP-binding</keyword>
<keyword evidence="4" id="KW-0347">Helicase</keyword>
<accession>A0ABR1YR72</accession>
<comment type="similarity">
    <text evidence="1">Belongs to the DNA2/NAM7 helicase family.</text>
</comment>
<dbReference type="PANTHER" id="PTHR43788:SF16">
    <property type="entry name" value="HELICASE WITH ZINC FINGER 2"/>
    <property type="match status" value="1"/>
</dbReference>
<sequence>MRLISIPHTENTQFFGFLDHDTAAYKLREGDALSVSVNSTEESDYHNSATTWNATVISQIPFAPSNTTPVLLHREFSEEDGTYDRQDVSSISLGTIKSASDSKTALMSVNPVPVVYTLQTNDEAPSRLTRSLHRLDDADNFGWAHAALLGHGGTAERTIDLFSGIQYDKLALRAMELAMSRLNPEQAAALQMTRSLPRGIGIVQGPPGTGKTFMISNLVQPVIWRTKRYKGPSVLILSTSNLSVDDLTERVQSTCAEFATKLSLDRKPVVLRVHSSATESHIVREEVDLAESLSSSWDSDQSSVTKALSSAYKRANDKPFGVDDKRLRLIDNSLGKFMLQVAGLSDSEFTTEEKRVVDLFKAFRSQYKAGTLPKDRMESFRRAEMAFRDVALARADVVVMTLANSGSAGLYRAIHPRAIIVDEAARASDPEIWSIFAWYRKNTTRLIVGDSCQLQPVAEHKNPLRDQLTLSALARLQSLGYPHIQLREQRRSSASIMDVYSKAYYDGSLTTCAEFDKNFQPKLDTFKTFLREKHGVDTPQSASLFQLGCGSSSLDASGSWVNVTNARVAMQAAVDIHSYGVEASRIAILTPYTAQCSLYLTARSQLSEKDSTLATLNIETFDSIQGREFDYTIVDFVRTDRLGFLSDGNRVNVALSRSRFGMIVVMHYDGLSTSKGWASSGLQTAMSVLKKNQGCNTYFKAQDVEDMVKIESA</sequence>
<organism evidence="8 9">
    <name type="scientific">Phyllosticta capitalensis</name>
    <dbReference type="NCBI Taxonomy" id="121624"/>
    <lineage>
        <taxon>Eukaryota</taxon>
        <taxon>Fungi</taxon>
        <taxon>Dikarya</taxon>
        <taxon>Ascomycota</taxon>
        <taxon>Pezizomycotina</taxon>
        <taxon>Dothideomycetes</taxon>
        <taxon>Dothideomycetes incertae sedis</taxon>
        <taxon>Botryosphaeriales</taxon>
        <taxon>Phyllostictaceae</taxon>
        <taxon>Phyllosticta</taxon>
    </lineage>
</organism>
<comment type="caution">
    <text evidence="8">The sequence shown here is derived from an EMBL/GenBank/DDBJ whole genome shotgun (WGS) entry which is preliminary data.</text>
</comment>
<dbReference type="CDD" id="cd18808">
    <property type="entry name" value="SF1_C_Upf1"/>
    <property type="match status" value="1"/>
</dbReference>
<evidence type="ECO:0000259" key="7">
    <source>
        <dbReference type="Pfam" id="PF13087"/>
    </source>
</evidence>
<dbReference type="Proteomes" id="UP001492380">
    <property type="component" value="Unassembled WGS sequence"/>
</dbReference>
<dbReference type="GO" id="GO:0016787">
    <property type="term" value="F:hydrolase activity"/>
    <property type="evidence" value="ECO:0007669"/>
    <property type="project" value="UniProtKB-KW"/>
</dbReference>
<reference evidence="8 9" key="1">
    <citation type="submission" date="2024-04" db="EMBL/GenBank/DDBJ databases">
        <title>Phyllosticta paracitricarpa is synonymous to the EU quarantine fungus P. citricarpa based on phylogenomic analyses.</title>
        <authorList>
            <consortium name="Lawrence Berkeley National Laboratory"/>
            <person name="Van Ingen-Buijs V.A."/>
            <person name="Van Westerhoven A.C."/>
            <person name="Haridas S."/>
            <person name="Skiadas P."/>
            <person name="Martin F."/>
            <person name="Groenewald J.Z."/>
            <person name="Crous P.W."/>
            <person name="Seidl M.F."/>
        </authorList>
    </citation>
    <scope>NUCLEOTIDE SEQUENCE [LARGE SCALE GENOMIC DNA]</scope>
    <source>
        <strain evidence="8 9">CBS 123374</strain>
    </source>
</reference>
<evidence type="ECO:0000256" key="5">
    <source>
        <dbReference type="ARBA" id="ARBA00022840"/>
    </source>
</evidence>
<dbReference type="PANTHER" id="PTHR43788">
    <property type="entry name" value="DNA2/NAM7 HELICASE FAMILY MEMBER"/>
    <property type="match status" value="1"/>
</dbReference>
<feature type="domain" description="DNA2/NAM7 helicase helicase" evidence="6">
    <location>
        <begin position="182"/>
        <end position="457"/>
    </location>
</feature>
<evidence type="ECO:0000259" key="6">
    <source>
        <dbReference type="Pfam" id="PF13086"/>
    </source>
</evidence>
<name>A0ABR1YR72_9PEZI</name>
<keyword evidence="9" id="KW-1185">Reference proteome</keyword>
<feature type="domain" description="DNA2/NAM7 helicase-like C-terminal" evidence="7">
    <location>
        <begin position="470"/>
        <end position="667"/>
    </location>
</feature>
<dbReference type="Gene3D" id="3.40.50.300">
    <property type="entry name" value="P-loop containing nucleotide triphosphate hydrolases"/>
    <property type="match status" value="2"/>
</dbReference>
<protein>
    <submittedName>
        <fullName evidence="8">P-loop containing nucleoside triphosphate hydrolase protein</fullName>
    </submittedName>
</protein>
<dbReference type="Pfam" id="PF13086">
    <property type="entry name" value="AAA_11"/>
    <property type="match status" value="1"/>
</dbReference>
<evidence type="ECO:0000313" key="8">
    <source>
        <dbReference type="EMBL" id="KAK8235935.1"/>
    </source>
</evidence>
<evidence type="ECO:0000313" key="9">
    <source>
        <dbReference type="Proteomes" id="UP001492380"/>
    </source>
</evidence>
<dbReference type="Pfam" id="PF13087">
    <property type="entry name" value="AAA_12"/>
    <property type="match status" value="1"/>
</dbReference>
<evidence type="ECO:0000256" key="3">
    <source>
        <dbReference type="ARBA" id="ARBA00022801"/>
    </source>
</evidence>